<comment type="caution">
    <text evidence="2">The sequence shown here is derived from an EMBL/GenBank/DDBJ whole genome shotgun (WGS) entry which is preliminary data.</text>
</comment>
<dbReference type="Proteomes" id="UP001234178">
    <property type="component" value="Unassembled WGS sequence"/>
</dbReference>
<organism evidence="2 3">
    <name type="scientific">Daphnia magna</name>
    <dbReference type="NCBI Taxonomy" id="35525"/>
    <lineage>
        <taxon>Eukaryota</taxon>
        <taxon>Metazoa</taxon>
        <taxon>Ecdysozoa</taxon>
        <taxon>Arthropoda</taxon>
        <taxon>Crustacea</taxon>
        <taxon>Branchiopoda</taxon>
        <taxon>Diplostraca</taxon>
        <taxon>Cladocera</taxon>
        <taxon>Anomopoda</taxon>
        <taxon>Daphniidae</taxon>
        <taxon>Daphnia</taxon>
    </lineage>
</organism>
<feature type="region of interest" description="Disordered" evidence="1">
    <location>
        <begin position="60"/>
        <end position="81"/>
    </location>
</feature>
<name>A0ABQ9Z3U6_9CRUS</name>
<proteinExistence type="predicted"/>
<evidence type="ECO:0000256" key="1">
    <source>
        <dbReference type="SAM" id="MobiDB-lite"/>
    </source>
</evidence>
<evidence type="ECO:0000313" key="2">
    <source>
        <dbReference type="EMBL" id="KAK4007551.1"/>
    </source>
</evidence>
<gene>
    <name evidence="2" type="ORF">OUZ56_012709</name>
</gene>
<protein>
    <submittedName>
        <fullName evidence="2">Uncharacterized protein</fullName>
    </submittedName>
</protein>
<sequence length="81" mass="9606">MWKSKLMKYKVITSQCIHIENQNIPFCLHEEKYKLIISQCIHIENRGITPQNRPARLLTRLQDADAEKSPRPRIDKNSYRG</sequence>
<reference evidence="2 3" key="1">
    <citation type="journal article" date="2023" name="Nucleic Acids Res.">
        <title>The hologenome of Daphnia magna reveals possible DNA methylation and microbiome-mediated evolution of the host genome.</title>
        <authorList>
            <person name="Chaturvedi A."/>
            <person name="Li X."/>
            <person name="Dhandapani V."/>
            <person name="Marshall H."/>
            <person name="Kissane S."/>
            <person name="Cuenca-Cambronero M."/>
            <person name="Asole G."/>
            <person name="Calvet F."/>
            <person name="Ruiz-Romero M."/>
            <person name="Marangio P."/>
            <person name="Guigo R."/>
            <person name="Rago D."/>
            <person name="Mirbahai L."/>
            <person name="Eastwood N."/>
            <person name="Colbourne J.K."/>
            <person name="Zhou J."/>
            <person name="Mallon E."/>
            <person name="Orsini L."/>
        </authorList>
    </citation>
    <scope>NUCLEOTIDE SEQUENCE [LARGE SCALE GENOMIC DNA]</scope>
    <source>
        <strain evidence="2">LRV0_1</strain>
    </source>
</reference>
<accession>A0ABQ9Z3U6</accession>
<keyword evidence="3" id="KW-1185">Reference proteome</keyword>
<feature type="compositionally biased region" description="Basic and acidic residues" evidence="1">
    <location>
        <begin position="62"/>
        <end position="81"/>
    </location>
</feature>
<dbReference type="EMBL" id="JAOYFB010000002">
    <property type="protein sequence ID" value="KAK4007551.1"/>
    <property type="molecule type" value="Genomic_DNA"/>
</dbReference>
<evidence type="ECO:0000313" key="3">
    <source>
        <dbReference type="Proteomes" id="UP001234178"/>
    </source>
</evidence>